<dbReference type="AlphaFoldDB" id="A0A2W5SJE8"/>
<dbReference type="PRINTS" id="PR01036">
    <property type="entry name" value="TCRTETB"/>
</dbReference>
<feature type="transmembrane region" description="Helical" evidence="7">
    <location>
        <begin position="174"/>
        <end position="194"/>
    </location>
</feature>
<evidence type="ECO:0000256" key="1">
    <source>
        <dbReference type="ARBA" id="ARBA00004651"/>
    </source>
</evidence>
<feature type="transmembrane region" description="Helical" evidence="7">
    <location>
        <begin position="206"/>
        <end position="227"/>
    </location>
</feature>
<dbReference type="CDD" id="cd17321">
    <property type="entry name" value="MFS_MMR_MDR_like"/>
    <property type="match status" value="1"/>
</dbReference>
<dbReference type="PANTHER" id="PTHR42718">
    <property type="entry name" value="MAJOR FACILITATOR SUPERFAMILY MULTIDRUG TRANSPORTER MFSC"/>
    <property type="match status" value="1"/>
</dbReference>
<name>A0A2W5SJE8_CERSP</name>
<feature type="transmembrane region" description="Helical" evidence="7">
    <location>
        <begin position="272"/>
        <end position="293"/>
    </location>
</feature>
<evidence type="ECO:0000256" key="7">
    <source>
        <dbReference type="SAM" id="Phobius"/>
    </source>
</evidence>
<feature type="domain" description="Major facilitator superfamily (MFS) profile" evidence="8">
    <location>
        <begin position="20"/>
        <end position="464"/>
    </location>
</feature>
<feature type="transmembrane region" description="Helical" evidence="7">
    <location>
        <begin position="21"/>
        <end position="42"/>
    </location>
</feature>
<feature type="transmembrane region" description="Helical" evidence="7">
    <location>
        <begin position="144"/>
        <end position="168"/>
    </location>
</feature>
<evidence type="ECO:0000256" key="5">
    <source>
        <dbReference type="ARBA" id="ARBA00022989"/>
    </source>
</evidence>
<dbReference type="InterPro" id="IPR011701">
    <property type="entry name" value="MFS"/>
</dbReference>
<dbReference type="GO" id="GO:0005886">
    <property type="term" value="C:plasma membrane"/>
    <property type="evidence" value="ECO:0007669"/>
    <property type="project" value="UniProtKB-SubCell"/>
</dbReference>
<evidence type="ECO:0000256" key="4">
    <source>
        <dbReference type="ARBA" id="ARBA00022692"/>
    </source>
</evidence>
<evidence type="ECO:0000259" key="8">
    <source>
        <dbReference type="PROSITE" id="PS50850"/>
    </source>
</evidence>
<feature type="transmembrane region" description="Helical" evidence="7">
    <location>
        <begin position="111"/>
        <end position="132"/>
    </location>
</feature>
<feature type="transmembrane region" description="Helical" evidence="7">
    <location>
        <begin position="358"/>
        <end position="375"/>
    </location>
</feature>
<dbReference type="EMBL" id="QFQS01000001">
    <property type="protein sequence ID" value="PZQ99445.1"/>
    <property type="molecule type" value="Genomic_DNA"/>
</dbReference>
<dbReference type="PANTHER" id="PTHR42718:SF46">
    <property type="entry name" value="BLR6921 PROTEIN"/>
    <property type="match status" value="1"/>
</dbReference>
<dbReference type="Gene3D" id="1.20.1250.20">
    <property type="entry name" value="MFS general substrate transporter like domains"/>
    <property type="match status" value="1"/>
</dbReference>
<feature type="transmembrane region" description="Helical" evidence="7">
    <location>
        <begin position="233"/>
        <end position="251"/>
    </location>
</feature>
<keyword evidence="6 7" id="KW-0472">Membrane</keyword>
<dbReference type="Gene3D" id="1.20.1720.10">
    <property type="entry name" value="Multidrug resistance protein D"/>
    <property type="match status" value="1"/>
</dbReference>
<dbReference type="PROSITE" id="PS50850">
    <property type="entry name" value="MFS"/>
    <property type="match status" value="1"/>
</dbReference>
<keyword evidence="2" id="KW-0813">Transport</keyword>
<dbReference type="Proteomes" id="UP000248975">
    <property type="component" value="Unassembled WGS sequence"/>
</dbReference>
<sequence length="464" mass="46864">MHESGKRPVAMERTKTPSGAMIALALTMLTASLGVSIANIALPTLAQAFGASFAQVQWVTIAYLLAVTTLVVGAGRLGDVLGHRRVLLWGIGLFTAASALCAAAPDLWFLVVARVAQGAGGAVLMAVTMALVRDTVAKDRIGSAMGLLGTMSAIGTALGPSLGGFLIAGFGWRSIFIVMVPLGLAGLALGWRCLSPSVDQRKAAGFDLAGTAVLGVSLAAYALSVTIGGAPAPWLALGAAFGIAVFLLIEARVKQPLFRPADLIDPVLGPSLTMNLAVAAVMMATLVVGPVYLSRALHLGAAEVGLVMSVGPMISIFSGVPAGRVVDRLGPGLVVVIGLAAMAFACVALAFLTQVFGVTGYVAAMVLLTPGYQLFQAANNTGVMMGVDADERGVVSGMLGLSRNLGLVTGASVMGAVFAFGSGVTDVTQAAPDAVATGMQVTFLVAAALIALALVPALAARRRA</sequence>
<evidence type="ECO:0000256" key="6">
    <source>
        <dbReference type="ARBA" id="ARBA00023136"/>
    </source>
</evidence>
<feature type="transmembrane region" description="Helical" evidence="7">
    <location>
        <begin position="54"/>
        <end position="74"/>
    </location>
</feature>
<evidence type="ECO:0000313" key="10">
    <source>
        <dbReference type="Proteomes" id="UP000248975"/>
    </source>
</evidence>
<comment type="subcellular location">
    <subcellularLocation>
        <location evidence="1">Cell membrane</location>
        <topology evidence="1">Multi-pass membrane protein</topology>
    </subcellularLocation>
</comment>
<dbReference type="SUPFAM" id="SSF103473">
    <property type="entry name" value="MFS general substrate transporter"/>
    <property type="match status" value="1"/>
</dbReference>
<evidence type="ECO:0000256" key="2">
    <source>
        <dbReference type="ARBA" id="ARBA00022448"/>
    </source>
</evidence>
<gene>
    <name evidence="9" type="ORF">DI533_01860</name>
</gene>
<feature type="transmembrane region" description="Helical" evidence="7">
    <location>
        <begin position="437"/>
        <end position="460"/>
    </location>
</feature>
<dbReference type="InterPro" id="IPR020846">
    <property type="entry name" value="MFS_dom"/>
</dbReference>
<feature type="transmembrane region" description="Helical" evidence="7">
    <location>
        <begin position="86"/>
        <end position="105"/>
    </location>
</feature>
<evidence type="ECO:0000313" key="9">
    <source>
        <dbReference type="EMBL" id="PZQ99445.1"/>
    </source>
</evidence>
<feature type="transmembrane region" description="Helical" evidence="7">
    <location>
        <begin position="405"/>
        <end position="425"/>
    </location>
</feature>
<protein>
    <submittedName>
        <fullName evidence="9">MFS transporter</fullName>
    </submittedName>
</protein>
<accession>A0A2W5SJE8</accession>
<organism evidence="9 10">
    <name type="scientific">Cereibacter sphaeroides</name>
    <name type="common">Rhodobacter sphaeroides</name>
    <dbReference type="NCBI Taxonomy" id="1063"/>
    <lineage>
        <taxon>Bacteria</taxon>
        <taxon>Pseudomonadati</taxon>
        <taxon>Pseudomonadota</taxon>
        <taxon>Alphaproteobacteria</taxon>
        <taxon>Rhodobacterales</taxon>
        <taxon>Paracoccaceae</taxon>
        <taxon>Cereibacter</taxon>
    </lineage>
</organism>
<dbReference type="InterPro" id="IPR036259">
    <property type="entry name" value="MFS_trans_sf"/>
</dbReference>
<feature type="transmembrane region" description="Helical" evidence="7">
    <location>
        <begin position="332"/>
        <end position="352"/>
    </location>
</feature>
<keyword evidence="5 7" id="KW-1133">Transmembrane helix</keyword>
<keyword evidence="3" id="KW-1003">Cell membrane</keyword>
<evidence type="ECO:0000256" key="3">
    <source>
        <dbReference type="ARBA" id="ARBA00022475"/>
    </source>
</evidence>
<dbReference type="Pfam" id="PF07690">
    <property type="entry name" value="MFS_1"/>
    <property type="match status" value="1"/>
</dbReference>
<dbReference type="GO" id="GO:0022857">
    <property type="term" value="F:transmembrane transporter activity"/>
    <property type="evidence" value="ECO:0007669"/>
    <property type="project" value="InterPro"/>
</dbReference>
<proteinExistence type="predicted"/>
<comment type="caution">
    <text evidence="9">The sequence shown here is derived from an EMBL/GenBank/DDBJ whole genome shotgun (WGS) entry which is preliminary data.</text>
</comment>
<reference evidence="9 10" key="1">
    <citation type="submission" date="2017-08" db="EMBL/GenBank/DDBJ databases">
        <title>Infants hospitalized years apart are colonized by the same room-sourced microbial strains.</title>
        <authorList>
            <person name="Brooks B."/>
            <person name="Olm M.R."/>
            <person name="Firek B.A."/>
            <person name="Baker R."/>
            <person name="Thomas B.C."/>
            <person name="Morowitz M.J."/>
            <person name="Banfield J.F."/>
        </authorList>
    </citation>
    <scope>NUCLEOTIDE SEQUENCE [LARGE SCALE GENOMIC DNA]</scope>
    <source>
        <strain evidence="9">S2_003_000_R2_11</strain>
    </source>
</reference>
<feature type="transmembrane region" description="Helical" evidence="7">
    <location>
        <begin position="299"/>
        <end position="320"/>
    </location>
</feature>
<keyword evidence="4 7" id="KW-0812">Transmembrane</keyword>